<feature type="region of interest" description="Disordered" evidence="1">
    <location>
        <begin position="116"/>
        <end position="161"/>
    </location>
</feature>
<feature type="chain" id="PRO_5043698781" evidence="2">
    <location>
        <begin position="22"/>
        <end position="161"/>
    </location>
</feature>
<protein>
    <submittedName>
        <fullName evidence="3">Uncharacterized protein</fullName>
    </submittedName>
</protein>
<comment type="caution">
    <text evidence="3">The sequence shown here is derived from an EMBL/GenBank/DDBJ whole genome shotgun (WGS) entry which is preliminary data.</text>
</comment>
<evidence type="ECO:0000313" key="4">
    <source>
        <dbReference type="Proteomes" id="UP001362999"/>
    </source>
</evidence>
<feature type="compositionally biased region" description="Basic residues" evidence="1">
    <location>
        <begin position="140"/>
        <end position="150"/>
    </location>
</feature>
<evidence type="ECO:0000256" key="2">
    <source>
        <dbReference type="SAM" id="SignalP"/>
    </source>
</evidence>
<keyword evidence="2" id="KW-0732">Signal</keyword>
<evidence type="ECO:0000313" key="3">
    <source>
        <dbReference type="EMBL" id="KAK6974694.1"/>
    </source>
</evidence>
<dbReference type="AlphaFoldDB" id="A0AAV9Z8G9"/>
<reference evidence="3 4" key="1">
    <citation type="journal article" date="2024" name="J Genomics">
        <title>Draft genome sequencing and assembly of Favolaschia claudopus CIRM-BRFM 2984 isolated from oak limbs.</title>
        <authorList>
            <person name="Navarro D."/>
            <person name="Drula E."/>
            <person name="Chaduli D."/>
            <person name="Cazenave R."/>
            <person name="Ahrendt S."/>
            <person name="Wang J."/>
            <person name="Lipzen A."/>
            <person name="Daum C."/>
            <person name="Barry K."/>
            <person name="Grigoriev I.V."/>
            <person name="Favel A."/>
            <person name="Rosso M.N."/>
            <person name="Martin F."/>
        </authorList>
    </citation>
    <scope>NUCLEOTIDE SEQUENCE [LARGE SCALE GENOMIC DNA]</scope>
    <source>
        <strain evidence="3 4">CIRM-BRFM 2984</strain>
    </source>
</reference>
<dbReference type="EMBL" id="JAWWNJ010000181">
    <property type="protein sequence ID" value="KAK6974694.1"/>
    <property type="molecule type" value="Genomic_DNA"/>
</dbReference>
<feature type="compositionally biased region" description="Basic and acidic residues" evidence="1">
    <location>
        <begin position="151"/>
        <end position="161"/>
    </location>
</feature>
<feature type="signal peptide" evidence="2">
    <location>
        <begin position="1"/>
        <end position="21"/>
    </location>
</feature>
<gene>
    <name evidence="3" type="ORF">R3P38DRAFT_3378449</name>
</gene>
<proteinExistence type="predicted"/>
<keyword evidence="4" id="KW-1185">Reference proteome</keyword>
<accession>A0AAV9Z8G9</accession>
<evidence type="ECO:0000256" key="1">
    <source>
        <dbReference type="SAM" id="MobiDB-lite"/>
    </source>
</evidence>
<dbReference type="Proteomes" id="UP001362999">
    <property type="component" value="Unassembled WGS sequence"/>
</dbReference>
<name>A0AAV9Z8G9_9AGAR</name>
<organism evidence="3 4">
    <name type="scientific">Favolaschia claudopus</name>
    <dbReference type="NCBI Taxonomy" id="2862362"/>
    <lineage>
        <taxon>Eukaryota</taxon>
        <taxon>Fungi</taxon>
        <taxon>Dikarya</taxon>
        <taxon>Basidiomycota</taxon>
        <taxon>Agaricomycotina</taxon>
        <taxon>Agaricomycetes</taxon>
        <taxon>Agaricomycetidae</taxon>
        <taxon>Agaricales</taxon>
        <taxon>Marasmiineae</taxon>
        <taxon>Mycenaceae</taxon>
        <taxon>Favolaschia</taxon>
    </lineage>
</organism>
<feature type="compositionally biased region" description="Low complexity" evidence="1">
    <location>
        <begin position="116"/>
        <end position="139"/>
    </location>
</feature>
<sequence>MFATIALLPLILSLSVRPAHVSSPCTVVNGVIIAEGGSGCSYGPVNPPARFAVNKRATQSSSCTVVNGQVYKRAERDSGAFQDALANDPDLLNKIKAALGQVGDLASQAAQSSTAAGHAAAGDNGLDPNANPNGGATAARAKKAAKKLKAGKKEAVQKNQN</sequence>